<name>A0A8J3I5U7_9CHLR</name>
<dbReference type="EMBL" id="BNJF01000009">
    <property type="protein sequence ID" value="GHO50882.1"/>
    <property type="molecule type" value="Genomic_DNA"/>
</dbReference>
<proteinExistence type="predicted"/>
<evidence type="ECO:0000313" key="4">
    <source>
        <dbReference type="Proteomes" id="UP000612362"/>
    </source>
</evidence>
<gene>
    <name evidence="3" type="ORF">KSX_90450</name>
</gene>
<dbReference type="GO" id="GO:0003677">
    <property type="term" value="F:DNA binding"/>
    <property type="evidence" value="ECO:0007669"/>
    <property type="project" value="UniProtKB-KW"/>
</dbReference>
<feature type="domain" description="Cas12f1-like TNB" evidence="2">
    <location>
        <begin position="2"/>
        <end position="49"/>
    </location>
</feature>
<comment type="caution">
    <text evidence="3">The sequence shown here is derived from an EMBL/GenBank/DDBJ whole genome shotgun (WGS) entry which is preliminary data.</text>
</comment>
<evidence type="ECO:0000313" key="3">
    <source>
        <dbReference type="EMBL" id="GHO50882.1"/>
    </source>
</evidence>
<sequence length="88" mass="9285">MVKVDPRHTSQTCSRCGHQARQNRRSQSLFLCRVCGFSVHADVNASRNIAEKHLASLGTSLAGGPPSDGLLSPSSDEGQALALQAQGL</sequence>
<evidence type="ECO:0000259" key="2">
    <source>
        <dbReference type="Pfam" id="PF07282"/>
    </source>
</evidence>
<evidence type="ECO:0000256" key="1">
    <source>
        <dbReference type="ARBA" id="ARBA00023125"/>
    </source>
</evidence>
<reference evidence="3" key="1">
    <citation type="submission" date="2020-10" db="EMBL/GenBank/DDBJ databases">
        <title>Taxonomic study of unclassified bacteria belonging to the class Ktedonobacteria.</title>
        <authorList>
            <person name="Yabe S."/>
            <person name="Wang C.M."/>
            <person name="Zheng Y."/>
            <person name="Sakai Y."/>
            <person name="Cavaletti L."/>
            <person name="Monciardini P."/>
            <person name="Donadio S."/>
        </authorList>
    </citation>
    <scope>NUCLEOTIDE SEQUENCE</scope>
    <source>
        <strain evidence="3">SOSP1-1</strain>
    </source>
</reference>
<organism evidence="3 4">
    <name type="scientific">Ktedonospora formicarum</name>
    <dbReference type="NCBI Taxonomy" id="2778364"/>
    <lineage>
        <taxon>Bacteria</taxon>
        <taxon>Bacillati</taxon>
        <taxon>Chloroflexota</taxon>
        <taxon>Ktedonobacteria</taxon>
        <taxon>Ktedonobacterales</taxon>
        <taxon>Ktedonobacteraceae</taxon>
        <taxon>Ktedonospora</taxon>
    </lineage>
</organism>
<keyword evidence="4" id="KW-1185">Reference proteome</keyword>
<protein>
    <recommendedName>
        <fullName evidence="2">Cas12f1-like TNB domain-containing protein</fullName>
    </recommendedName>
</protein>
<keyword evidence="1" id="KW-0238">DNA-binding</keyword>
<dbReference type="AlphaFoldDB" id="A0A8J3I5U7"/>
<dbReference type="InterPro" id="IPR010095">
    <property type="entry name" value="Cas12f1-like_TNB"/>
</dbReference>
<dbReference type="Pfam" id="PF07282">
    <property type="entry name" value="Cas12f1-like_TNB"/>
    <property type="match status" value="1"/>
</dbReference>
<dbReference type="Proteomes" id="UP000612362">
    <property type="component" value="Unassembled WGS sequence"/>
</dbReference>
<accession>A0A8J3I5U7</accession>